<comment type="subcellular location">
    <subcellularLocation>
        <location evidence="1">Cell membrane</location>
        <topology evidence="1">Multi-pass membrane protein</topology>
    </subcellularLocation>
</comment>
<feature type="transmembrane region" description="Helical" evidence="7">
    <location>
        <begin position="332"/>
        <end position="358"/>
    </location>
</feature>
<comment type="similarity">
    <text evidence="6">Belongs to the ABC-4 integral membrane protein family.</text>
</comment>
<accession>A0A381TFF6</accession>
<keyword evidence="3 7" id="KW-0812">Transmembrane</keyword>
<keyword evidence="2" id="KW-1003">Cell membrane</keyword>
<feature type="domain" description="ABC3 transporter permease C-terminal" evidence="8">
    <location>
        <begin position="256"/>
        <end position="368"/>
    </location>
</feature>
<evidence type="ECO:0000313" key="10">
    <source>
        <dbReference type="EMBL" id="SVA14231.1"/>
    </source>
</evidence>
<evidence type="ECO:0000256" key="4">
    <source>
        <dbReference type="ARBA" id="ARBA00022989"/>
    </source>
</evidence>
<dbReference type="AlphaFoldDB" id="A0A381TFF6"/>
<dbReference type="EMBL" id="UINC01004426">
    <property type="protein sequence ID" value="SVA14231.1"/>
    <property type="molecule type" value="Genomic_DNA"/>
</dbReference>
<organism evidence="10">
    <name type="scientific">marine metagenome</name>
    <dbReference type="NCBI Taxonomy" id="408172"/>
    <lineage>
        <taxon>unclassified sequences</taxon>
        <taxon>metagenomes</taxon>
        <taxon>ecological metagenomes</taxon>
    </lineage>
</organism>
<evidence type="ECO:0000256" key="2">
    <source>
        <dbReference type="ARBA" id="ARBA00022475"/>
    </source>
</evidence>
<keyword evidence="5 7" id="KW-0472">Membrane</keyword>
<reference evidence="10" key="1">
    <citation type="submission" date="2018-05" db="EMBL/GenBank/DDBJ databases">
        <authorList>
            <person name="Lanie J.A."/>
            <person name="Ng W.-L."/>
            <person name="Kazmierczak K.M."/>
            <person name="Andrzejewski T.M."/>
            <person name="Davidsen T.M."/>
            <person name="Wayne K.J."/>
            <person name="Tettelin H."/>
            <person name="Glass J.I."/>
            <person name="Rusch D."/>
            <person name="Podicherti R."/>
            <person name="Tsui H.-C.T."/>
            <person name="Winkler M.E."/>
        </authorList>
    </citation>
    <scope>NUCLEOTIDE SEQUENCE</scope>
</reference>
<dbReference type="GO" id="GO:0022857">
    <property type="term" value="F:transmembrane transporter activity"/>
    <property type="evidence" value="ECO:0007669"/>
    <property type="project" value="TreeGrafter"/>
</dbReference>
<dbReference type="InterPro" id="IPR003838">
    <property type="entry name" value="ABC3_permease_C"/>
</dbReference>
<evidence type="ECO:0000256" key="1">
    <source>
        <dbReference type="ARBA" id="ARBA00004651"/>
    </source>
</evidence>
<evidence type="ECO:0000259" key="9">
    <source>
        <dbReference type="Pfam" id="PF12704"/>
    </source>
</evidence>
<evidence type="ECO:0008006" key="11">
    <source>
        <dbReference type="Google" id="ProtNLM"/>
    </source>
</evidence>
<evidence type="ECO:0000256" key="7">
    <source>
        <dbReference type="SAM" id="Phobius"/>
    </source>
</evidence>
<dbReference type="PANTHER" id="PTHR30572:SF4">
    <property type="entry name" value="ABC TRANSPORTER PERMEASE YTRF"/>
    <property type="match status" value="1"/>
</dbReference>
<feature type="transmembrane region" description="Helical" evidence="7">
    <location>
        <begin position="252"/>
        <end position="277"/>
    </location>
</feature>
<feature type="domain" description="MacB-like periplasmic core" evidence="9">
    <location>
        <begin position="1"/>
        <end position="202"/>
    </location>
</feature>
<dbReference type="PANTHER" id="PTHR30572">
    <property type="entry name" value="MEMBRANE COMPONENT OF TRANSPORTER-RELATED"/>
    <property type="match status" value="1"/>
</dbReference>
<dbReference type="InterPro" id="IPR025857">
    <property type="entry name" value="MacB_PCD"/>
</dbReference>
<proteinExistence type="inferred from homology"/>
<keyword evidence="4 7" id="KW-1133">Transmembrane helix</keyword>
<gene>
    <name evidence="10" type="ORF">METZ01_LOCUS67085</name>
</gene>
<sequence length="376" mass="38911">MLTALGIAIGIAAMISVLGITSSSDAQLKSELDALGPNLLEITPGESFTSAEVSFPPDASKVVKRIGTVESSSAVFQVNTSVRRNEFIPTQQTGGITALAVDLETLAMIDGVVADGQFLDSTSVSIPAVVLGSVAAERLGITSTLRSPQVFLDDTYFTVIGILAAAPLAPNIDRSALMGVEIAAELFDLQPEPSLIYARVNEQLLDDQRRFDETRSVIAASVLPDAPSEVSVSRPSDLLAARSSTQSAFTGLLLGLGAVALLVGGVGIANVMVISVIERRTEIGIRRALGALRGHIRLQFVFESALLAALGGVAGIILGALITVTYASSRDWVISVPTTSLGAGLGLAVAIGTIAGLYPAARAARLDPAEAVRPRV</sequence>
<evidence type="ECO:0000256" key="5">
    <source>
        <dbReference type="ARBA" id="ARBA00023136"/>
    </source>
</evidence>
<feature type="transmembrane region" description="Helical" evidence="7">
    <location>
        <begin position="298"/>
        <end position="326"/>
    </location>
</feature>
<dbReference type="InterPro" id="IPR050250">
    <property type="entry name" value="Macrolide_Exporter_MacB"/>
</dbReference>
<dbReference type="GO" id="GO:0005886">
    <property type="term" value="C:plasma membrane"/>
    <property type="evidence" value="ECO:0007669"/>
    <property type="project" value="UniProtKB-SubCell"/>
</dbReference>
<evidence type="ECO:0000256" key="6">
    <source>
        <dbReference type="ARBA" id="ARBA00038076"/>
    </source>
</evidence>
<dbReference type="Pfam" id="PF12704">
    <property type="entry name" value="MacB_PCD"/>
    <property type="match status" value="1"/>
</dbReference>
<protein>
    <recommendedName>
        <fullName evidence="11">ABC3 transporter permease protein domain-containing protein</fullName>
    </recommendedName>
</protein>
<name>A0A381TFF6_9ZZZZ</name>
<evidence type="ECO:0000256" key="3">
    <source>
        <dbReference type="ARBA" id="ARBA00022692"/>
    </source>
</evidence>
<evidence type="ECO:0000259" key="8">
    <source>
        <dbReference type="Pfam" id="PF02687"/>
    </source>
</evidence>
<dbReference type="Pfam" id="PF02687">
    <property type="entry name" value="FtsX"/>
    <property type="match status" value="1"/>
</dbReference>